<dbReference type="GeneID" id="20207233"/>
<keyword evidence="5" id="KW-0130">Cell adhesion</keyword>
<feature type="domain" description="Cadherin" evidence="9">
    <location>
        <begin position="129"/>
        <end position="215"/>
    </location>
</feature>
<protein>
    <recommendedName>
        <fullName evidence="9">Cadherin domain-containing protein</fullName>
    </recommendedName>
</protein>
<dbReference type="InParanoid" id="T1FEI4"/>
<sequence>MRRNDIEEQPIRLQLNDVNDELPEFLNAPKPFLTTVHMNTPAGTSVYQLVGEDKDRGSKIQYMLDSGDSDRFDVDKDTGMVRTKGSHSFPQGREFEIGVSCMDISSPVLQRSATHSLKILVGEREPQFYETQYVASFPETAQQMHQIVQIKAISHQGYPITYELTTESGGQSNEFAIDQVTGVVDLLKPLDYEKDPQQYHLRVKAVENGRPSKTSVVNFSKWSRHFASHDIVIEKDLVAVNTHKLCAFC</sequence>
<evidence type="ECO:0000256" key="7">
    <source>
        <dbReference type="ARBA" id="ARBA00023136"/>
    </source>
</evidence>
<dbReference type="GO" id="GO:0016020">
    <property type="term" value="C:membrane"/>
    <property type="evidence" value="ECO:0007669"/>
    <property type="project" value="UniProtKB-SubCell"/>
</dbReference>
<feature type="domain" description="Cadherin" evidence="9">
    <location>
        <begin position="28"/>
        <end position="128"/>
    </location>
</feature>
<dbReference type="Pfam" id="PF00028">
    <property type="entry name" value="Cadherin"/>
    <property type="match status" value="2"/>
</dbReference>
<dbReference type="PANTHER" id="PTHR24025:SF31">
    <property type="entry name" value="NEURAL-CADHERIN"/>
    <property type="match status" value="1"/>
</dbReference>
<evidence type="ECO:0000313" key="12">
    <source>
        <dbReference type="Proteomes" id="UP000015101"/>
    </source>
</evidence>
<dbReference type="AlphaFoldDB" id="T1FEI4"/>
<gene>
    <name evidence="11" type="primary">20207233</name>
    <name evidence="10" type="ORF">HELRODRAFT_179301</name>
</gene>
<dbReference type="Proteomes" id="UP000015101">
    <property type="component" value="Unassembled WGS sequence"/>
</dbReference>
<dbReference type="EnsemblMetazoa" id="HelroT179301">
    <property type="protein sequence ID" value="HelroP179301"/>
    <property type="gene ID" value="HelroG179301"/>
</dbReference>
<dbReference type="PANTHER" id="PTHR24025">
    <property type="entry name" value="DESMOGLEIN FAMILY MEMBER"/>
    <property type="match status" value="1"/>
</dbReference>
<keyword evidence="6" id="KW-1133">Transmembrane helix</keyword>
<evidence type="ECO:0000313" key="10">
    <source>
        <dbReference type="EMBL" id="ESN95526.1"/>
    </source>
</evidence>
<comment type="subcellular location">
    <subcellularLocation>
        <location evidence="1">Membrane</location>
    </subcellularLocation>
</comment>
<reference evidence="11" key="3">
    <citation type="submission" date="2015-06" db="UniProtKB">
        <authorList>
            <consortium name="EnsemblMetazoa"/>
        </authorList>
    </citation>
    <scope>IDENTIFICATION</scope>
</reference>
<evidence type="ECO:0000256" key="6">
    <source>
        <dbReference type="ARBA" id="ARBA00022989"/>
    </source>
</evidence>
<proteinExistence type="predicted"/>
<reference evidence="10 12" key="2">
    <citation type="journal article" date="2013" name="Nature">
        <title>Insights into bilaterian evolution from three spiralian genomes.</title>
        <authorList>
            <person name="Simakov O."/>
            <person name="Marletaz F."/>
            <person name="Cho S.J."/>
            <person name="Edsinger-Gonzales E."/>
            <person name="Havlak P."/>
            <person name="Hellsten U."/>
            <person name="Kuo D.H."/>
            <person name="Larsson T."/>
            <person name="Lv J."/>
            <person name="Arendt D."/>
            <person name="Savage R."/>
            <person name="Osoegawa K."/>
            <person name="de Jong P."/>
            <person name="Grimwood J."/>
            <person name="Chapman J.A."/>
            <person name="Shapiro H."/>
            <person name="Aerts A."/>
            <person name="Otillar R.P."/>
            <person name="Terry A.Y."/>
            <person name="Boore J.L."/>
            <person name="Grigoriev I.V."/>
            <person name="Lindberg D.R."/>
            <person name="Seaver E.C."/>
            <person name="Weisblat D.A."/>
            <person name="Putnam N.H."/>
            <person name="Rokhsar D.S."/>
        </authorList>
    </citation>
    <scope>NUCLEOTIDE SEQUENCE</scope>
</reference>
<evidence type="ECO:0000256" key="1">
    <source>
        <dbReference type="ARBA" id="ARBA00004370"/>
    </source>
</evidence>
<dbReference type="EMBL" id="AMQM01006804">
    <property type="status" value="NOT_ANNOTATED_CDS"/>
    <property type="molecule type" value="Genomic_DNA"/>
</dbReference>
<dbReference type="CTD" id="20207233"/>
<dbReference type="OrthoDB" id="6161115at2759"/>
<dbReference type="InterPro" id="IPR002126">
    <property type="entry name" value="Cadherin-like_dom"/>
</dbReference>
<dbReference type="KEGG" id="hro:HELRODRAFT_179301"/>
<keyword evidence="3" id="KW-0677">Repeat</keyword>
<organism evidence="11 12">
    <name type="scientific">Helobdella robusta</name>
    <name type="common">Californian leech</name>
    <dbReference type="NCBI Taxonomy" id="6412"/>
    <lineage>
        <taxon>Eukaryota</taxon>
        <taxon>Metazoa</taxon>
        <taxon>Spiralia</taxon>
        <taxon>Lophotrochozoa</taxon>
        <taxon>Annelida</taxon>
        <taxon>Clitellata</taxon>
        <taxon>Hirudinea</taxon>
        <taxon>Rhynchobdellida</taxon>
        <taxon>Glossiphoniidae</taxon>
        <taxon>Helobdella</taxon>
    </lineage>
</organism>
<dbReference type="InterPro" id="IPR050971">
    <property type="entry name" value="Cadherin-domain_protein"/>
</dbReference>
<dbReference type="RefSeq" id="XP_009026393.1">
    <property type="nucleotide sequence ID" value="XM_009028145.1"/>
</dbReference>
<reference evidence="12" key="1">
    <citation type="submission" date="2012-12" db="EMBL/GenBank/DDBJ databases">
        <authorList>
            <person name="Hellsten U."/>
            <person name="Grimwood J."/>
            <person name="Chapman J.A."/>
            <person name="Shapiro H."/>
            <person name="Aerts A."/>
            <person name="Otillar R.P."/>
            <person name="Terry A.Y."/>
            <person name="Boore J.L."/>
            <person name="Simakov O."/>
            <person name="Marletaz F."/>
            <person name="Cho S.-J."/>
            <person name="Edsinger-Gonzales E."/>
            <person name="Havlak P."/>
            <person name="Kuo D.-H."/>
            <person name="Larsson T."/>
            <person name="Lv J."/>
            <person name="Arendt D."/>
            <person name="Savage R."/>
            <person name="Osoegawa K."/>
            <person name="de Jong P."/>
            <person name="Lindberg D.R."/>
            <person name="Seaver E.C."/>
            <person name="Weisblat D.A."/>
            <person name="Putnam N.H."/>
            <person name="Grigoriev I.V."/>
            <person name="Rokhsar D.S."/>
        </authorList>
    </citation>
    <scope>NUCLEOTIDE SEQUENCE</scope>
</reference>
<dbReference type="PROSITE" id="PS50268">
    <property type="entry name" value="CADHERIN_2"/>
    <property type="match status" value="2"/>
</dbReference>
<dbReference type="CDD" id="cd11304">
    <property type="entry name" value="Cadherin_repeat"/>
    <property type="match status" value="2"/>
</dbReference>
<evidence type="ECO:0000259" key="9">
    <source>
        <dbReference type="PROSITE" id="PS50268"/>
    </source>
</evidence>
<dbReference type="Gene3D" id="2.60.40.60">
    <property type="entry name" value="Cadherins"/>
    <property type="match status" value="2"/>
</dbReference>
<dbReference type="InterPro" id="IPR015919">
    <property type="entry name" value="Cadherin-like_sf"/>
</dbReference>
<evidence type="ECO:0000256" key="8">
    <source>
        <dbReference type="PROSITE-ProRule" id="PRU00043"/>
    </source>
</evidence>
<keyword evidence="7" id="KW-0472">Membrane</keyword>
<evidence type="ECO:0000313" key="11">
    <source>
        <dbReference type="EnsemblMetazoa" id="HelroP179301"/>
    </source>
</evidence>
<evidence type="ECO:0000256" key="4">
    <source>
        <dbReference type="ARBA" id="ARBA00022837"/>
    </source>
</evidence>
<keyword evidence="2" id="KW-0812">Transmembrane</keyword>
<evidence type="ECO:0000256" key="3">
    <source>
        <dbReference type="ARBA" id="ARBA00022737"/>
    </source>
</evidence>
<dbReference type="GO" id="GO:0007156">
    <property type="term" value="P:homophilic cell adhesion via plasma membrane adhesion molecules"/>
    <property type="evidence" value="ECO:0007669"/>
    <property type="project" value="InterPro"/>
</dbReference>
<dbReference type="eggNOG" id="KOG3594">
    <property type="taxonomic scope" value="Eukaryota"/>
</dbReference>
<dbReference type="GO" id="GO:0005509">
    <property type="term" value="F:calcium ion binding"/>
    <property type="evidence" value="ECO:0007669"/>
    <property type="project" value="UniProtKB-UniRule"/>
</dbReference>
<dbReference type="SUPFAM" id="SSF49313">
    <property type="entry name" value="Cadherin-like"/>
    <property type="match status" value="2"/>
</dbReference>
<keyword evidence="12" id="KW-1185">Reference proteome</keyword>
<dbReference type="SMART" id="SM00112">
    <property type="entry name" value="CA"/>
    <property type="match status" value="2"/>
</dbReference>
<evidence type="ECO:0000256" key="2">
    <source>
        <dbReference type="ARBA" id="ARBA00022692"/>
    </source>
</evidence>
<dbReference type="EMBL" id="KB097519">
    <property type="protein sequence ID" value="ESN95526.1"/>
    <property type="molecule type" value="Genomic_DNA"/>
</dbReference>
<name>T1FEI4_HELRO</name>
<accession>T1FEI4</accession>
<dbReference type="FunFam" id="2.60.40.60:FF:000299">
    <property type="entry name" value="Predicted protein"/>
    <property type="match status" value="1"/>
</dbReference>
<dbReference type="HOGENOM" id="CLU_1116780_0_0_1"/>
<keyword evidence="4 8" id="KW-0106">Calcium</keyword>
<evidence type="ECO:0000256" key="5">
    <source>
        <dbReference type="ARBA" id="ARBA00022889"/>
    </source>
</evidence>